<accession>A0A9N9E6L6</accession>
<evidence type="ECO:0000313" key="2">
    <source>
        <dbReference type="EMBL" id="CAG8666601.1"/>
    </source>
</evidence>
<feature type="compositionally biased region" description="Low complexity" evidence="1">
    <location>
        <begin position="159"/>
        <end position="182"/>
    </location>
</feature>
<reference evidence="2" key="1">
    <citation type="submission" date="2021-06" db="EMBL/GenBank/DDBJ databases">
        <authorList>
            <person name="Kallberg Y."/>
            <person name="Tangrot J."/>
            <person name="Rosling A."/>
        </authorList>
    </citation>
    <scope>NUCLEOTIDE SEQUENCE</scope>
    <source>
        <strain evidence="2">BR232B</strain>
    </source>
</reference>
<dbReference type="InterPro" id="IPR052396">
    <property type="entry name" value="Meiotic_Drive_Suppr_Kinase"/>
</dbReference>
<organism evidence="2 3">
    <name type="scientific">Paraglomus brasilianum</name>
    <dbReference type="NCBI Taxonomy" id="144538"/>
    <lineage>
        <taxon>Eukaryota</taxon>
        <taxon>Fungi</taxon>
        <taxon>Fungi incertae sedis</taxon>
        <taxon>Mucoromycota</taxon>
        <taxon>Glomeromycotina</taxon>
        <taxon>Glomeromycetes</taxon>
        <taxon>Paraglomerales</taxon>
        <taxon>Paraglomeraceae</taxon>
        <taxon>Paraglomus</taxon>
    </lineage>
</organism>
<evidence type="ECO:0000256" key="1">
    <source>
        <dbReference type="SAM" id="MobiDB-lite"/>
    </source>
</evidence>
<comment type="caution">
    <text evidence="2">The sequence shown here is derived from an EMBL/GenBank/DDBJ whole genome shotgun (WGS) entry which is preliminary data.</text>
</comment>
<dbReference type="PANTHER" id="PTHR37171:SF1">
    <property type="entry name" value="SERINE_THREONINE-PROTEIN KINASE YRZF-RELATED"/>
    <property type="match status" value="1"/>
</dbReference>
<evidence type="ECO:0000313" key="3">
    <source>
        <dbReference type="Proteomes" id="UP000789739"/>
    </source>
</evidence>
<dbReference type="PANTHER" id="PTHR37171">
    <property type="entry name" value="SERINE/THREONINE-PROTEIN KINASE YRZF-RELATED"/>
    <property type="match status" value="1"/>
</dbReference>
<dbReference type="AlphaFoldDB" id="A0A9N9E6L6"/>
<gene>
    <name evidence="2" type="ORF">PBRASI_LOCUS11079</name>
</gene>
<name>A0A9N9E6L6_9GLOM</name>
<dbReference type="Proteomes" id="UP000789739">
    <property type="component" value="Unassembled WGS sequence"/>
</dbReference>
<dbReference type="EMBL" id="CAJVPI010004291">
    <property type="protein sequence ID" value="CAG8666601.1"/>
    <property type="molecule type" value="Genomic_DNA"/>
</dbReference>
<protein>
    <submittedName>
        <fullName evidence="2">7817_t:CDS:1</fullName>
    </submittedName>
</protein>
<proteinExistence type="predicted"/>
<feature type="region of interest" description="Disordered" evidence="1">
    <location>
        <begin position="123"/>
        <end position="182"/>
    </location>
</feature>
<keyword evidence="3" id="KW-1185">Reference proteome</keyword>
<sequence length="253" mass="28280">MRTVSGTGEPGFVCHQKDGDVLILAIEIKSTHILNNVTPDQTLHEVYEGNAKVRMVIQQLYNYLSENELKYGILSTYDCSWFVKREHRCLYISNSLGYDSTYPPVLKTYTYLAQQAIDNVNGHHSPHANIIPQADDSQCNSRKRRYDDPSSRQPPSGKSQLTLASSSKESSSSTSGKTSGKQAMEAQSFKYGDFKYTSILSVGENKKEVEIYRVLAKLQGVYIPELLFYGDLAEGMSFVMGLSIVGPHCITIR</sequence>
<dbReference type="OrthoDB" id="2434546at2759"/>